<comment type="cofactor">
    <cofactor evidence="1">
        <name>Mg(2+)</name>
        <dbReference type="ChEBI" id="CHEBI:18420"/>
    </cofactor>
</comment>
<keyword evidence="3" id="KW-0460">Magnesium</keyword>
<dbReference type="AlphaFoldDB" id="A0A919NZA8"/>
<feature type="compositionally biased region" description="Low complexity" evidence="4">
    <location>
        <begin position="1"/>
        <end position="38"/>
    </location>
</feature>
<dbReference type="EMBL" id="BONK01000003">
    <property type="protein sequence ID" value="GIG20418.1"/>
    <property type="molecule type" value="Genomic_DNA"/>
</dbReference>
<evidence type="ECO:0000256" key="4">
    <source>
        <dbReference type="SAM" id="MobiDB-lite"/>
    </source>
</evidence>
<dbReference type="GO" id="GO:0016787">
    <property type="term" value="F:hydrolase activity"/>
    <property type="evidence" value="ECO:0007669"/>
    <property type="project" value="UniProtKB-KW"/>
</dbReference>
<evidence type="ECO:0000256" key="1">
    <source>
        <dbReference type="ARBA" id="ARBA00001946"/>
    </source>
</evidence>
<dbReference type="Pfam" id="PF00293">
    <property type="entry name" value="NUDIX"/>
    <property type="match status" value="1"/>
</dbReference>
<feature type="region of interest" description="Disordered" evidence="4">
    <location>
        <begin position="1"/>
        <end position="45"/>
    </location>
</feature>
<accession>A0A919NZA8</accession>
<dbReference type="PANTHER" id="PTHR43046:SF12">
    <property type="entry name" value="GDP-MANNOSE MANNOSYL HYDROLASE"/>
    <property type="match status" value="1"/>
</dbReference>
<evidence type="ECO:0000256" key="2">
    <source>
        <dbReference type="ARBA" id="ARBA00022801"/>
    </source>
</evidence>
<dbReference type="PROSITE" id="PS00893">
    <property type="entry name" value="NUDIX_BOX"/>
    <property type="match status" value="1"/>
</dbReference>
<feature type="domain" description="Nudix hydrolase" evidence="5">
    <location>
        <begin position="53"/>
        <end position="198"/>
    </location>
</feature>
<protein>
    <recommendedName>
        <fullName evidence="5">Nudix hydrolase domain-containing protein</fullName>
    </recommendedName>
</protein>
<dbReference type="Gene3D" id="3.90.79.10">
    <property type="entry name" value="Nucleoside Triphosphate Pyrophosphohydrolase"/>
    <property type="match status" value="1"/>
</dbReference>
<organism evidence="6 7">
    <name type="scientific">Cellulomonas chitinilytica</name>
    <dbReference type="NCBI Taxonomy" id="398759"/>
    <lineage>
        <taxon>Bacteria</taxon>
        <taxon>Bacillati</taxon>
        <taxon>Actinomycetota</taxon>
        <taxon>Actinomycetes</taxon>
        <taxon>Micrococcales</taxon>
        <taxon>Cellulomonadaceae</taxon>
        <taxon>Cellulomonas</taxon>
    </lineage>
</organism>
<dbReference type="CDD" id="cd04685">
    <property type="entry name" value="NUDIX_Hydrolase"/>
    <property type="match status" value="1"/>
</dbReference>
<evidence type="ECO:0000313" key="7">
    <source>
        <dbReference type="Proteomes" id="UP000632740"/>
    </source>
</evidence>
<dbReference type="InterPro" id="IPR000086">
    <property type="entry name" value="NUDIX_hydrolase_dom"/>
</dbReference>
<comment type="caution">
    <text evidence="6">The sequence shown here is derived from an EMBL/GenBank/DDBJ whole genome shotgun (WGS) entry which is preliminary data.</text>
</comment>
<evidence type="ECO:0000259" key="5">
    <source>
        <dbReference type="PROSITE" id="PS51462"/>
    </source>
</evidence>
<sequence length="215" mass="23498">MPMDVPGAADDAVASAAPGVSAPDPDPAPVDGAVDGPGHSLGPEWVPGEDGLLFRRAARVILLDESDRVLLIRGHDVDQPERSWWFTIGGGIDDGEDALSAAVREVHEETGIVLDPADVHGPAFTRSAIFDFYAQHCRQDEEIFVARVPSTAFAGVDRARWTAVEHDVIDELRWWSLDDLARVRIEVFPERLAELVASLLPRWDGTTRHLGLARE</sequence>
<dbReference type="PANTHER" id="PTHR43046">
    <property type="entry name" value="GDP-MANNOSE MANNOSYL HYDROLASE"/>
    <property type="match status" value="1"/>
</dbReference>
<gene>
    <name evidence="6" type="ORF">Cch01nite_11420</name>
</gene>
<dbReference type="SUPFAM" id="SSF55811">
    <property type="entry name" value="Nudix"/>
    <property type="match status" value="1"/>
</dbReference>
<dbReference type="Proteomes" id="UP000632740">
    <property type="component" value="Unassembled WGS sequence"/>
</dbReference>
<evidence type="ECO:0000256" key="3">
    <source>
        <dbReference type="ARBA" id="ARBA00022842"/>
    </source>
</evidence>
<dbReference type="InterPro" id="IPR015797">
    <property type="entry name" value="NUDIX_hydrolase-like_dom_sf"/>
</dbReference>
<dbReference type="PROSITE" id="PS51462">
    <property type="entry name" value="NUDIX"/>
    <property type="match status" value="1"/>
</dbReference>
<reference evidence="6" key="1">
    <citation type="submission" date="2021-01" db="EMBL/GenBank/DDBJ databases">
        <title>Whole genome shotgun sequence of Cellulomonas chitinilytica NBRC 110799.</title>
        <authorList>
            <person name="Komaki H."/>
            <person name="Tamura T."/>
        </authorList>
    </citation>
    <scope>NUCLEOTIDE SEQUENCE</scope>
    <source>
        <strain evidence="6">NBRC 110799</strain>
    </source>
</reference>
<name>A0A919NZA8_9CELL</name>
<keyword evidence="2" id="KW-0378">Hydrolase</keyword>
<evidence type="ECO:0000313" key="6">
    <source>
        <dbReference type="EMBL" id="GIG20418.1"/>
    </source>
</evidence>
<proteinExistence type="predicted"/>
<keyword evidence="7" id="KW-1185">Reference proteome</keyword>
<dbReference type="InterPro" id="IPR020084">
    <property type="entry name" value="NUDIX_hydrolase_CS"/>
</dbReference>